<dbReference type="AlphaFoldDB" id="A0A6C0C0G5"/>
<protein>
    <submittedName>
        <fullName evidence="1">Uncharacterized protein</fullName>
    </submittedName>
</protein>
<reference evidence="1" key="1">
    <citation type="journal article" date="2020" name="Nature">
        <title>Giant virus diversity and host interactions through global metagenomics.</title>
        <authorList>
            <person name="Schulz F."/>
            <person name="Roux S."/>
            <person name="Paez-Espino D."/>
            <person name="Jungbluth S."/>
            <person name="Walsh D.A."/>
            <person name="Denef V.J."/>
            <person name="McMahon K.D."/>
            <person name="Konstantinidis K.T."/>
            <person name="Eloe-Fadrosh E.A."/>
            <person name="Kyrpides N.C."/>
            <person name="Woyke T."/>
        </authorList>
    </citation>
    <scope>NUCLEOTIDE SEQUENCE</scope>
    <source>
        <strain evidence="1">GVMAG-M-3300020169-51</strain>
    </source>
</reference>
<evidence type="ECO:0000313" key="1">
    <source>
        <dbReference type="EMBL" id="QHS97299.1"/>
    </source>
</evidence>
<proteinExistence type="predicted"/>
<name>A0A6C0C0G5_9ZZZZ</name>
<accession>A0A6C0C0G5</accession>
<sequence length="43" mass="5134">MQKKMKQKSSRVKQKSSSLFSTRTMYDNFVSKKYKNIKEGIIM</sequence>
<dbReference type="EMBL" id="MN739292">
    <property type="protein sequence ID" value="QHS97299.1"/>
    <property type="molecule type" value="Genomic_DNA"/>
</dbReference>
<organism evidence="1">
    <name type="scientific">viral metagenome</name>
    <dbReference type="NCBI Taxonomy" id="1070528"/>
    <lineage>
        <taxon>unclassified sequences</taxon>
        <taxon>metagenomes</taxon>
        <taxon>organismal metagenomes</taxon>
    </lineage>
</organism>